<evidence type="ECO:0000313" key="5">
    <source>
        <dbReference type="Proteomes" id="UP000271098"/>
    </source>
</evidence>
<organism evidence="6">
    <name type="scientific">Gongylonema pulchrum</name>
    <dbReference type="NCBI Taxonomy" id="637853"/>
    <lineage>
        <taxon>Eukaryota</taxon>
        <taxon>Metazoa</taxon>
        <taxon>Ecdysozoa</taxon>
        <taxon>Nematoda</taxon>
        <taxon>Chromadorea</taxon>
        <taxon>Rhabditida</taxon>
        <taxon>Spirurina</taxon>
        <taxon>Spiruromorpha</taxon>
        <taxon>Spiruroidea</taxon>
        <taxon>Gongylonematidae</taxon>
        <taxon>Gongylonema</taxon>
    </lineage>
</organism>
<keyword evidence="5" id="KW-1185">Reference proteome</keyword>
<evidence type="ECO:0000256" key="1">
    <source>
        <dbReference type="PROSITE-ProRule" id="PRU00176"/>
    </source>
</evidence>
<dbReference type="SMART" id="SM00360">
    <property type="entry name" value="RRM"/>
    <property type="match status" value="1"/>
</dbReference>
<accession>A0A183DEL8</accession>
<dbReference type="Proteomes" id="UP000271098">
    <property type="component" value="Unassembled WGS sequence"/>
</dbReference>
<sequence length="174" mass="20073">TVSTKLYVGRVWNTLTEQDIFDALDAEAKKVSPLAKVERVFIPKPHRGFAFVTVNDPNVTKRFCQIRDFLIRGKSVCVSLPTPKSNTQILTSPQQHHQQQQQQQQQLQFPGIYPSRFQMPQQAPSQTYPAQTSYVSNQYPQQHQQQNWMSPRSNPSSYRQQQQPVSSHMAFAQQ</sequence>
<proteinExistence type="predicted"/>
<dbReference type="GO" id="GO:0003723">
    <property type="term" value="F:RNA binding"/>
    <property type="evidence" value="ECO:0007669"/>
    <property type="project" value="UniProtKB-UniRule"/>
</dbReference>
<protein>
    <submittedName>
        <fullName evidence="6">RRM domain-containing protein</fullName>
    </submittedName>
</protein>
<dbReference type="WBParaSite" id="GPUH_0000716801-mRNA-1">
    <property type="protein sequence ID" value="GPUH_0000716801-mRNA-1"/>
    <property type="gene ID" value="GPUH_0000716801"/>
</dbReference>
<dbReference type="PROSITE" id="PS50102">
    <property type="entry name" value="RRM"/>
    <property type="match status" value="1"/>
</dbReference>
<name>A0A183DEL8_9BILA</name>
<feature type="compositionally biased region" description="Polar residues" evidence="2">
    <location>
        <begin position="118"/>
        <end position="137"/>
    </location>
</feature>
<feature type="domain" description="RRM" evidence="3">
    <location>
        <begin position="4"/>
        <end position="83"/>
    </location>
</feature>
<evidence type="ECO:0000313" key="4">
    <source>
        <dbReference type="EMBL" id="VDK57424.1"/>
    </source>
</evidence>
<evidence type="ECO:0000313" key="6">
    <source>
        <dbReference type="WBParaSite" id="GPUH_0000716801-mRNA-1"/>
    </source>
</evidence>
<feature type="compositionally biased region" description="Polar residues" evidence="2">
    <location>
        <begin position="147"/>
        <end position="174"/>
    </location>
</feature>
<reference evidence="4 5" key="2">
    <citation type="submission" date="2018-11" db="EMBL/GenBank/DDBJ databases">
        <authorList>
            <consortium name="Pathogen Informatics"/>
        </authorList>
    </citation>
    <scope>NUCLEOTIDE SEQUENCE [LARGE SCALE GENOMIC DNA]</scope>
</reference>
<dbReference type="Gene3D" id="3.30.70.330">
    <property type="match status" value="1"/>
</dbReference>
<dbReference type="AlphaFoldDB" id="A0A183DEL8"/>
<dbReference type="InterPro" id="IPR035979">
    <property type="entry name" value="RBD_domain_sf"/>
</dbReference>
<keyword evidence="1" id="KW-0694">RNA-binding</keyword>
<dbReference type="InterPro" id="IPR000504">
    <property type="entry name" value="RRM_dom"/>
</dbReference>
<gene>
    <name evidence="4" type="ORF">GPUH_LOCUS7160</name>
</gene>
<feature type="region of interest" description="Disordered" evidence="2">
    <location>
        <begin position="118"/>
        <end position="174"/>
    </location>
</feature>
<dbReference type="EMBL" id="UYRT01018057">
    <property type="protein sequence ID" value="VDK57424.1"/>
    <property type="molecule type" value="Genomic_DNA"/>
</dbReference>
<reference evidence="6" key="1">
    <citation type="submission" date="2016-06" db="UniProtKB">
        <authorList>
            <consortium name="WormBaseParasite"/>
        </authorList>
    </citation>
    <scope>IDENTIFICATION</scope>
</reference>
<dbReference type="InterPro" id="IPR012677">
    <property type="entry name" value="Nucleotide-bd_a/b_plait_sf"/>
</dbReference>
<dbReference type="OrthoDB" id="2020831at2759"/>
<evidence type="ECO:0000259" key="3">
    <source>
        <dbReference type="PROSITE" id="PS50102"/>
    </source>
</evidence>
<dbReference type="SUPFAM" id="SSF54928">
    <property type="entry name" value="RNA-binding domain, RBD"/>
    <property type="match status" value="1"/>
</dbReference>
<evidence type="ECO:0000256" key="2">
    <source>
        <dbReference type="SAM" id="MobiDB-lite"/>
    </source>
</evidence>